<keyword evidence="2" id="KW-1185">Reference proteome</keyword>
<name>A0A4U5LNU6_STECR</name>
<dbReference type="Proteomes" id="UP000298663">
    <property type="component" value="Unassembled WGS sequence"/>
</dbReference>
<comment type="caution">
    <text evidence="1">The sequence shown here is derived from an EMBL/GenBank/DDBJ whole genome shotgun (WGS) entry which is preliminary data.</text>
</comment>
<reference evidence="1 2" key="1">
    <citation type="journal article" date="2015" name="Genome Biol.">
        <title>Comparative genomics of Steinernema reveals deeply conserved gene regulatory networks.</title>
        <authorList>
            <person name="Dillman A.R."/>
            <person name="Macchietto M."/>
            <person name="Porter C.F."/>
            <person name="Rogers A."/>
            <person name="Williams B."/>
            <person name="Antoshechkin I."/>
            <person name="Lee M.M."/>
            <person name="Goodwin Z."/>
            <person name="Lu X."/>
            <person name="Lewis E.E."/>
            <person name="Goodrich-Blair H."/>
            <person name="Stock S.P."/>
            <person name="Adams B.J."/>
            <person name="Sternberg P.W."/>
            <person name="Mortazavi A."/>
        </authorList>
    </citation>
    <scope>NUCLEOTIDE SEQUENCE [LARGE SCALE GENOMIC DNA]</scope>
    <source>
        <strain evidence="1 2">ALL</strain>
    </source>
</reference>
<dbReference type="EMBL" id="AZBU02000015">
    <property type="protein sequence ID" value="TKR57550.1"/>
    <property type="molecule type" value="Genomic_DNA"/>
</dbReference>
<evidence type="ECO:0000313" key="1">
    <source>
        <dbReference type="EMBL" id="TKR57550.1"/>
    </source>
</evidence>
<reference evidence="1 2" key="2">
    <citation type="journal article" date="2019" name="G3 (Bethesda)">
        <title>Hybrid Assembly of the Genome of the Entomopathogenic Nematode Steinernema carpocapsae Identifies the X-Chromosome.</title>
        <authorList>
            <person name="Serra L."/>
            <person name="Macchietto M."/>
            <person name="Macias-Munoz A."/>
            <person name="McGill C.J."/>
            <person name="Rodriguez I.M."/>
            <person name="Rodriguez B."/>
            <person name="Murad R."/>
            <person name="Mortazavi A."/>
        </authorList>
    </citation>
    <scope>NUCLEOTIDE SEQUENCE [LARGE SCALE GENOMIC DNA]</scope>
    <source>
        <strain evidence="1 2">ALL</strain>
    </source>
</reference>
<gene>
    <name evidence="1" type="ORF">L596_030799</name>
</gene>
<sequence length="275" mass="31409">MEDVPYSFCSAVLPYLHINKIDELQSILNASVWKDACSHVTRCSTKLYILCSDFDVQYFFTQTTSSKHSADYDKNYSMTDLLKIGFYEVRIKSVDIGATDKIKNFAKDGSWPTDFSNNVNLRRFIAINLQSNNATLNVTSADHFQNSLKPILNFFANLFVHNLTLHNGSSVMCDFLASQLQNTHIFQLCLYGSWPATILTVLRQHFSKNVFNRFCLPSDPALALDQALFDKIKNCKKYRYIYVSAPFELKCKDNPNFVGLTDTVCYVNLCVENDL</sequence>
<evidence type="ECO:0000313" key="2">
    <source>
        <dbReference type="Proteomes" id="UP000298663"/>
    </source>
</evidence>
<organism evidence="1 2">
    <name type="scientific">Steinernema carpocapsae</name>
    <name type="common">Entomopathogenic nematode</name>
    <dbReference type="NCBI Taxonomy" id="34508"/>
    <lineage>
        <taxon>Eukaryota</taxon>
        <taxon>Metazoa</taxon>
        <taxon>Ecdysozoa</taxon>
        <taxon>Nematoda</taxon>
        <taxon>Chromadorea</taxon>
        <taxon>Rhabditida</taxon>
        <taxon>Tylenchina</taxon>
        <taxon>Panagrolaimomorpha</taxon>
        <taxon>Strongyloidoidea</taxon>
        <taxon>Steinernematidae</taxon>
        <taxon>Steinernema</taxon>
    </lineage>
</organism>
<accession>A0A4U5LNU6</accession>
<evidence type="ECO:0008006" key="3">
    <source>
        <dbReference type="Google" id="ProtNLM"/>
    </source>
</evidence>
<dbReference type="AlphaFoldDB" id="A0A4U5LNU6"/>
<protein>
    <recommendedName>
        <fullName evidence="3">F-box domain-containing protein</fullName>
    </recommendedName>
</protein>
<proteinExistence type="predicted"/>